<proteinExistence type="predicted"/>
<dbReference type="InterPro" id="IPR006047">
    <property type="entry name" value="GH13_cat_dom"/>
</dbReference>
<evidence type="ECO:0000313" key="3">
    <source>
        <dbReference type="EMBL" id="GMA42033.1"/>
    </source>
</evidence>
<organism evidence="3 4">
    <name type="scientific">Mobilicoccus caccae</name>
    <dbReference type="NCBI Taxonomy" id="1859295"/>
    <lineage>
        <taxon>Bacteria</taxon>
        <taxon>Bacillati</taxon>
        <taxon>Actinomycetota</taxon>
        <taxon>Actinomycetes</taxon>
        <taxon>Micrococcales</taxon>
        <taxon>Dermatophilaceae</taxon>
        <taxon>Mobilicoccus</taxon>
    </lineage>
</organism>
<dbReference type="InterPro" id="IPR017853">
    <property type="entry name" value="GH"/>
</dbReference>
<evidence type="ECO:0000259" key="2">
    <source>
        <dbReference type="SMART" id="SM00642"/>
    </source>
</evidence>
<dbReference type="Gene3D" id="3.20.20.80">
    <property type="entry name" value="Glycosidases"/>
    <property type="match status" value="1"/>
</dbReference>
<dbReference type="PANTHER" id="PTHR10357">
    <property type="entry name" value="ALPHA-AMYLASE FAMILY MEMBER"/>
    <property type="match status" value="1"/>
</dbReference>
<sequence>MVEVLRTAHDRGMKVIIDLVINHTSDQHPWFKEARKSKDNPYRNWYVWRDTEPPDTSDKVVFPDAEDSIWEKEDKTGEWYLHNFYTFQPDLNLANRAVREEIGRIIGFWTQLGVDGFRVDAVPFILETTGYTKEEKKELGDPMDFLRETCNFLRRRTGDGILLGEVNVPYEDQYGFFGEERGDGLSLQFDFIGMQSVYLAMARGEAEPIVKALTQRSTFPSPARPSGPTSCATTTS</sequence>
<dbReference type="Proteomes" id="UP001157126">
    <property type="component" value="Unassembled WGS sequence"/>
</dbReference>
<gene>
    <name evidence="3" type="ORF">GCM10025883_40780</name>
</gene>
<protein>
    <recommendedName>
        <fullName evidence="2">Glycosyl hydrolase family 13 catalytic domain-containing protein</fullName>
    </recommendedName>
</protein>
<accession>A0ABQ6IZB1</accession>
<reference evidence="4" key="1">
    <citation type="journal article" date="2019" name="Int. J. Syst. Evol. Microbiol.">
        <title>The Global Catalogue of Microorganisms (GCM) 10K type strain sequencing project: providing services to taxonomists for standard genome sequencing and annotation.</title>
        <authorList>
            <consortium name="The Broad Institute Genomics Platform"/>
            <consortium name="The Broad Institute Genome Sequencing Center for Infectious Disease"/>
            <person name="Wu L."/>
            <person name="Ma J."/>
        </authorList>
    </citation>
    <scope>NUCLEOTIDE SEQUENCE [LARGE SCALE GENOMIC DNA]</scope>
    <source>
        <strain evidence="4">NBRC 113072</strain>
    </source>
</reference>
<evidence type="ECO:0000256" key="1">
    <source>
        <dbReference type="SAM" id="MobiDB-lite"/>
    </source>
</evidence>
<evidence type="ECO:0000313" key="4">
    <source>
        <dbReference type="Proteomes" id="UP001157126"/>
    </source>
</evidence>
<comment type="caution">
    <text evidence="3">The sequence shown here is derived from an EMBL/GenBank/DDBJ whole genome shotgun (WGS) entry which is preliminary data.</text>
</comment>
<keyword evidence="4" id="KW-1185">Reference proteome</keyword>
<feature type="region of interest" description="Disordered" evidence="1">
    <location>
        <begin position="217"/>
        <end position="236"/>
    </location>
</feature>
<dbReference type="Pfam" id="PF00128">
    <property type="entry name" value="Alpha-amylase"/>
    <property type="match status" value="1"/>
</dbReference>
<feature type="domain" description="Glycosyl hydrolase family 13 catalytic" evidence="2">
    <location>
        <begin position="1"/>
        <end position="235"/>
    </location>
</feature>
<dbReference type="EMBL" id="BSUO01000001">
    <property type="protein sequence ID" value="GMA42033.1"/>
    <property type="molecule type" value="Genomic_DNA"/>
</dbReference>
<dbReference type="SUPFAM" id="SSF51445">
    <property type="entry name" value="(Trans)glycosidases"/>
    <property type="match status" value="1"/>
</dbReference>
<dbReference type="InterPro" id="IPR045857">
    <property type="entry name" value="O16G_dom_2"/>
</dbReference>
<dbReference type="SMART" id="SM00642">
    <property type="entry name" value="Aamy"/>
    <property type="match status" value="1"/>
</dbReference>
<dbReference type="PANTHER" id="PTHR10357:SF219">
    <property type="entry name" value="MALTOSE ALPHA-D-GLUCOSYLTRANSFERASE"/>
    <property type="match status" value="1"/>
</dbReference>
<feature type="compositionally biased region" description="Polar residues" evidence="1">
    <location>
        <begin position="227"/>
        <end position="236"/>
    </location>
</feature>
<name>A0ABQ6IZB1_9MICO</name>
<dbReference type="Gene3D" id="3.90.400.10">
    <property type="entry name" value="Oligo-1,6-glucosidase, Domain 2"/>
    <property type="match status" value="1"/>
</dbReference>